<dbReference type="EMBL" id="CP000157">
    <property type="protein sequence ID" value="ABC64513.1"/>
    <property type="molecule type" value="Genomic_DNA"/>
</dbReference>
<dbReference type="HOGENOM" id="CLU_052176_0_0_5"/>
<sequence>MTDLFFLGFFGLFMAMGLRRPFLWVLSYLWIDILAPQKIAFGFFSDIPVSLIAFCAAFAGWLLTDSKKNVRFTLRQGVLAFLLVWCFFTLQGTPFPEPAGTKWEWVWKALFFAIFLPFTLTTRKRIEAAALVMALSVGAIIISGAIKTVAGGGGYGVLALFVNDNSGIYESSTLATVAVGIIPLIIWFTRHGTIFVPDWRVKLFAYALIFACLLIPFGTVARTGLVCIAVLLVLALRDVKRRAMFLLAGGVLGVMALPFIPQSYYDRMATIGSHDGDQSASTRVAVWEWTWEYVQENPLGGGFDIYRANRFEYNMPVRTGEGNTVNVEYKQVVDEARAFHSAFFEVLGEQGWPGFIAWIWLHALGLWQMEKIRRRWRQKTGDGEQWQAPLATALQYAQVIYLVGSLFQGIAYQPFILLLVGVQCALWSYLKRFDAPRVPRAKQAMMDRQALTAQQSRG</sequence>
<reference evidence="9" key="1">
    <citation type="journal article" date="2009" name="J. Bacteriol.">
        <title>Complete genome sequence of Erythrobacter litoralis HTCC2594.</title>
        <authorList>
            <person name="Oh H.M."/>
            <person name="Giovannoni S.J."/>
            <person name="Ferriera S."/>
            <person name="Johnson J."/>
            <person name="Cho J.C."/>
        </authorList>
    </citation>
    <scope>NUCLEOTIDE SEQUENCE [LARGE SCALE GENOMIC DNA]</scope>
    <source>
        <strain evidence="9">HTCC2594</strain>
    </source>
</reference>
<feature type="transmembrane region" description="Helical" evidence="5">
    <location>
        <begin position="243"/>
        <end position="260"/>
    </location>
</feature>
<feature type="transmembrane region" description="Helical" evidence="5">
    <location>
        <begin position="350"/>
        <end position="367"/>
    </location>
</feature>
<name>Q2N728_ERYLH</name>
<dbReference type="STRING" id="314225.ELI_12105"/>
<dbReference type="NCBIfam" id="TIGR03097">
    <property type="entry name" value="PEP_O_lig_1"/>
    <property type="match status" value="1"/>
</dbReference>
<proteinExistence type="predicted"/>
<evidence type="ECO:0000256" key="3">
    <source>
        <dbReference type="ARBA" id="ARBA00022989"/>
    </source>
</evidence>
<feature type="transmembrane region" description="Helical" evidence="5">
    <location>
        <begin position="203"/>
        <end position="236"/>
    </location>
</feature>
<dbReference type="Pfam" id="PF19358">
    <property type="entry name" value="DUF5935"/>
    <property type="match status" value="1"/>
</dbReference>
<dbReference type="PANTHER" id="PTHR37422:SF13">
    <property type="entry name" value="LIPOPOLYSACCHARIDE BIOSYNTHESIS PROTEIN PA4999-RELATED"/>
    <property type="match status" value="1"/>
</dbReference>
<dbReference type="PANTHER" id="PTHR37422">
    <property type="entry name" value="TEICHURONIC ACID BIOSYNTHESIS PROTEIN TUAE"/>
    <property type="match status" value="1"/>
</dbReference>
<evidence type="ECO:0000256" key="1">
    <source>
        <dbReference type="ARBA" id="ARBA00004141"/>
    </source>
</evidence>
<evidence type="ECO:0000256" key="2">
    <source>
        <dbReference type="ARBA" id="ARBA00022692"/>
    </source>
</evidence>
<evidence type="ECO:0000259" key="7">
    <source>
        <dbReference type="Pfam" id="PF19358"/>
    </source>
</evidence>
<dbReference type="Proteomes" id="UP000008808">
    <property type="component" value="Chromosome"/>
</dbReference>
<evidence type="ECO:0000259" key="6">
    <source>
        <dbReference type="Pfam" id="PF04932"/>
    </source>
</evidence>
<evidence type="ECO:0000256" key="4">
    <source>
        <dbReference type="ARBA" id="ARBA00023136"/>
    </source>
</evidence>
<dbReference type="InterPro" id="IPR017528">
    <property type="entry name" value="CHP03097O-antigen_lig-rel"/>
</dbReference>
<dbReference type="InterPro" id="IPR051533">
    <property type="entry name" value="WaaL-like"/>
</dbReference>
<protein>
    <recommendedName>
        <fullName evidence="10">Polymerase</fullName>
    </recommendedName>
</protein>
<feature type="transmembrane region" description="Helical" evidence="5">
    <location>
        <begin position="43"/>
        <end position="64"/>
    </location>
</feature>
<evidence type="ECO:0000313" key="8">
    <source>
        <dbReference type="EMBL" id="ABC64513.1"/>
    </source>
</evidence>
<comment type="subcellular location">
    <subcellularLocation>
        <location evidence="1">Membrane</location>
        <topology evidence="1">Multi-pass membrane protein</topology>
    </subcellularLocation>
</comment>
<dbReference type="InterPro" id="IPR045979">
    <property type="entry name" value="DUF5935"/>
</dbReference>
<dbReference type="OrthoDB" id="9772644at2"/>
<gene>
    <name evidence="8" type="ordered locus">ELI_12105</name>
</gene>
<evidence type="ECO:0008006" key="10">
    <source>
        <dbReference type="Google" id="ProtNLM"/>
    </source>
</evidence>
<feature type="domain" description="O-antigen ligase-related" evidence="6">
    <location>
        <begin position="208"/>
        <end position="359"/>
    </location>
</feature>
<dbReference type="InterPro" id="IPR007016">
    <property type="entry name" value="O-antigen_ligase-rel_domated"/>
</dbReference>
<dbReference type="GO" id="GO:0016020">
    <property type="term" value="C:membrane"/>
    <property type="evidence" value="ECO:0007669"/>
    <property type="project" value="UniProtKB-SubCell"/>
</dbReference>
<feature type="domain" description="DUF5935" evidence="7">
    <location>
        <begin position="1"/>
        <end position="193"/>
    </location>
</feature>
<dbReference type="eggNOG" id="COG3307">
    <property type="taxonomic scope" value="Bacteria"/>
</dbReference>
<keyword evidence="2 5" id="KW-0812">Transmembrane</keyword>
<evidence type="ECO:0000313" key="9">
    <source>
        <dbReference type="Proteomes" id="UP000008808"/>
    </source>
</evidence>
<keyword evidence="9" id="KW-1185">Reference proteome</keyword>
<keyword evidence="4 5" id="KW-0472">Membrane</keyword>
<dbReference type="KEGG" id="eli:ELI_12105"/>
<feature type="transmembrane region" description="Helical" evidence="5">
    <location>
        <begin position="410"/>
        <end position="430"/>
    </location>
</feature>
<dbReference type="AlphaFoldDB" id="Q2N728"/>
<organism evidence="8 9">
    <name type="scientific">Erythrobacter litoralis (strain HTCC2594)</name>
    <dbReference type="NCBI Taxonomy" id="314225"/>
    <lineage>
        <taxon>Bacteria</taxon>
        <taxon>Pseudomonadati</taxon>
        <taxon>Pseudomonadota</taxon>
        <taxon>Alphaproteobacteria</taxon>
        <taxon>Sphingomonadales</taxon>
        <taxon>Erythrobacteraceae</taxon>
        <taxon>Erythrobacter/Porphyrobacter group</taxon>
        <taxon>Erythrobacter</taxon>
    </lineage>
</organism>
<feature type="transmembrane region" description="Helical" evidence="5">
    <location>
        <begin position="76"/>
        <end position="93"/>
    </location>
</feature>
<dbReference type="RefSeq" id="WP_011415335.1">
    <property type="nucleotide sequence ID" value="NC_007722.1"/>
</dbReference>
<dbReference type="Pfam" id="PF04932">
    <property type="entry name" value="Wzy_C"/>
    <property type="match status" value="1"/>
</dbReference>
<keyword evidence="3 5" id="KW-1133">Transmembrane helix</keyword>
<accession>Q2N728</accession>
<evidence type="ECO:0000256" key="5">
    <source>
        <dbReference type="SAM" id="Phobius"/>
    </source>
</evidence>